<protein>
    <submittedName>
        <fullName evidence="2">Uncharacterized protein</fullName>
    </submittedName>
</protein>
<proteinExistence type="predicted"/>
<dbReference type="Proteomes" id="UP001161017">
    <property type="component" value="Unassembled WGS sequence"/>
</dbReference>
<evidence type="ECO:0000256" key="1">
    <source>
        <dbReference type="SAM" id="MobiDB-lite"/>
    </source>
</evidence>
<gene>
    <name evidence="2" type="ORF">OHK93_001244</name>
</gene>
<evidence type="ECO:0000313" key="2">
    <source>
        <dbReference type="EMBL" id="MDI1490045.1"/>
    </source>
</evidence>
<name>A0AA43QP54_9LECA</name>
<reference evidence="2" key="1">
    <citation type="journal article" date="2023" name="Genome Biol. Evol.">
        <title>First Whole Genome Sequence and Flow Cytometry Genome Size Data for the Lichen-Forming Fungus Ramalina farinacea (Ascomycota).</title>
        <authorList>
            <person name="Llewellyn T."/>
            <person name="Mian S."/>
            <person name="Hill R."/>
            <person name="Leitch I.J."/>
            <person name="Gaya E."/>
        </authorList>
    </citation>
    <scope>NUCLEOTIDE SEQUENCE</scope>
    <source>
        <strain evidence="2">LIQ254RAFAR</strain>
    </source>
</reference>
<feature type="compositionally biased region" description="Basic and acidic residues" evidence="1">
    <location>
        <begin position="39"/>
        <end position="51"/>
    </location>
</feature>
<feature type="compositionally biased region" description="Polar residues" evidence="1">
    <location>
        <begin position="61"/>
        <end position="81"/>
    </location>
</feature>
<evidence type="ECO:0000313" key="3">
    <source>
        <dbReference type="Proteomes" id="UP001161017"/>
    </source>
</evidence>
<feature type="compositionally biased region" description="Basic and acidic residues" evidence="1">
    <location>
        <begin position="102"/>
        <end position="120"/>
    </location>
</feature>
<dbReference type="AlphaFoldDB" id="A0AA43QP54"/>
<keyword evidence="3" id="KW-1185">Reference proteome</keyword>
<sequence length="147" mass="16130">MAAQIDVVACPPERRTFNPDGSRIRPQTPEEAAAEEEVFEKGRKRWGDRVGRRPTPPPASVQPTASVSTGNSNADTTSLDSDATLLPGQQSKRKSGLLARVFGRDNEKKGGEKKEKERDQYIAAAASWDGEGGKGDRVRRERLGRRD</sequence>
<comment type="caution">
    <text evidence="2">The sequence shown here is derived from an EMBL/GenBank/DDBJ whole genome shotgun (WGS) entry which is preliminary data.</text>
</comment>
<dbReference type="EMBL" id="JAPUFD010000011">
    <property type="protein sequence ID" value="MDI1490045.1"/>
    <property type="molecule type" value="Genomic_DNA"/>
</dbReference>
<feature type="compositionally biased region" description="Basic and acidic residues" evidence="1">
    <location>
        <begin position="131"/>
        <end position="147"/>
    </location>
</feature>
<feature type="region of interest" description="Disordered" evidence="1">
    <location>
        <begin position="1"/>
        <end position="147"/>
    </location>
</feature>
<organism evidence="2 3">
    <name type="scientific">Ramalina farinacea</name>
    <dbReference type="NCBI Taxonomy" id="258253"/>
    <lineage>
        <taxon>Eukaryota</taxon>
        <taxon>Fungi</taxon>
        <taxon>Dikarya</taxon>
        <taxon>Ascomycota</taxon>
        <taxon>Pezizomycotina</taxon>
        <taxon>Lecanoromycetes</taxon>
        <taxon>OSLEUM clade</taxon>
        <taxon>Lecanoromycetidae</taxon>
        <taxon>Lecanorales</taxon>
        <taxon>Lecanorineae</taxon>
        <taxon>Ramalinaceae</taxon>
        <taxon>Ramalina</taxon>
    </lineage>
</organism>
<accession>A0AA43QP54</accession>